<feature type="compositionally biased region" description="Polar residues" evidence="1">
    <location>
        <begin position="524"/>
        <end position="545"/>
    </location>
</feature>
<feature type="compositionally biased region" description="Polar residues" evidence="1">
    <location>
        <begin position="833"/>
        <end position="849"/>
    </location>
</feature>
<gene>
    <name evidence="3" type="ORF">Acr_06g0006330</name>
</gene>
<sequence>MTGRGGSSSNNGGGAQSIPGAARKMVQSLKEIVNCPENEIYAMLKDCNMDPNEAVNRLLSQDPFHEVKSKREKKKENKDTTESRPHGVSSTSSHGGRGGNDRYAGRGGSTSFNSSEFGGLQGKPAYKKDNGTNNYTSPSSVATEMAGNNMNRQPPGRSDPVTTKYRTTELGTGDGILSFSQTSSGYQPAWPGVPGQVSMADIVKMGKLHGKASNMTKPSQYGVTNHHVQELQPNATYHDSLSSENYVFKGSKLSNEPGVGSGQHVSSNDEWPLIEQPPATSAHPVLDPPVASELHSAASYLSSSGMDHHPESERDEFQVVEDAAIENINADQARPASISSRKIQEDNSGSSSMFNNSDSSSMFNSDIYQNMASYQPHTNAFERQEVEHSVSVSTITSNLEQLSVHEDPGAAPEEDNPSVIIPSHLQVQSADCSHLSFGSFRCGISSFSGPFSAGPSRSNIDEASADADAPSVVHLDTRNLEYYGDDTRRTASDGNLVHRIVSGAGSYDDSPSASQSEMLKQENSETSQEDQYTFPSSSSNYNFENGRQLDDSFPHSQTSPRIQNLAPFSSVMAHTNSLPSALLAASVQPVRESDLSYSPFPMTQSMPSKYGNTVSSIGGSTISMPEALKVSGFSSTQQTAQTLHGSNIAAGPAIPQHLAVHPYSQPTLPLGPFSNMISYPFLPQSYTYMPSAFQQAFAGNSPYHQSLAAVVPQYKNSASVSSLPQSTAIASGYGGFGSSTNFPMNTPAAPGPTTIGYDDVISSQYKDNSHLISLQQNENSAMWVHGPGSRTMSAVPASTYYSFQGQSQQPSGFRQSQQQPSHSYGALGYPNFYHSQSGISLEQHQQQNPRDGPLGGSQGQQPSRQSQQIWQNSY</sequence>
<feature type="compositionally biased region" description="Polar residues" evidence="1">
    <location>
        <begin position="509"/>
        <end position="518"/>
    </location>
</feature>
<dbReference type="SUPFAM" id="SSF46934">
    <property type="entry name" value="UBA-like"/>
    <property type="match status" value="1"/>
</dbReference>
<name>A0A7J0EQI7_9ERIC</name>
<feature type="compositionally biased region" description="Polar residues" evidence="1">
    <location>
        <begin position="131"/>
        <end position="152"/>
    </location>
</feature>
<comment type="caution">
    <text evidence="3">The sequence shown here is derived from an EMBL/GenBank/DDBJ whole genome shotgun (WGS) entry which is preliminary data.</text>
</comment>
<dbReference type="Pfam" id="PF06972">
    <property type="entry name" value="GIP1_N"/>
    <property type="match status" value="1"/>
</dbReference>
<dbReference type="OrthoDB" id="762072at2759"/>
<feature type="region of interest" description="Disordered" evidence="1">
    <location>
        <begin position="803"/>
        <end position="874"/>
    </location>
</feature>
<dbReference type="InterPro" id="IPR009060">
    <property type="entry name" value="UBA-like_sf"/>
</dbReference>
<feature type="domain" description="GBF-interacting protein 1 N-terminal" evidence="2">
    <location>
        <begin position="18"/>
        <end position="76"/>
    </location>
</feature>
<dbReference type="PANTHER" id="PTHR46445:SF3">
    <property type="entry name" value="RNA POLYMERASE II DEGRADATION FACTOR-LIKE PROTEIN (DUF1296)-RELATED"/>
    <property type="match status" value="1"/>
</dbReference>
<organism evidence="3 4">
    <name type="scientific">Actinidia rufa</name>
    <dbReference type="NCBI Taxonomy" id="165716"/>
    <lineage>
        <taxon>Eukaryota</taxon>
        <taxon>Viridiplantae</taxon>
        <taxon>Streptophyta</taxon>
        <taxon>Embryophyta</taxon>
        <taxon>Tracheophyta</taxon>
        <taxon>Spermatophyta</taxon>
        <taxon>Magnoliopsida</taxon>
        <taxon>eudicotyledons</taxon>
        <taxon>Gunneridae</taxon>
        <taxon>Pentapetalae</taxon>
        <taxon>asterids</taxon>
        <taxon>Ericales</taxon>
        <taxon>Actinidiaceae</taxon>
        <taxon>Actinidia</taxon>
    </lineage>
</organism>
<feature type="compositionally biased region" description="Low complexity" evidence="1">
    <location>
        <begin position="346"/>
        <end position="358"/>
    </location>
</feature>
<keyword evidence="4" id="KW-1185">Reference proteome</keyword>
<reference evidence="3 4" key="1">
    <citation type="submission" date="2019-07" db="EMBL/GenBank/DDBJ databases">
        <title>De Novo Assembly of kiwifruit Actinidia rufa.</title>
        <authorList>
            <person name="Sugita-Konishi S."/>
            <person name="Sato K."/>
            <person name="Mori E."/>
            <person name="Abe Y."/>
            <person name="Kisaki G."/>
            <person name="Hamano K."/>
            <person name="Suezawa K."/>
            <person name="Otani M."/>
            <person name="Fukuda T."/>
            <person name="Manabe T."/>
            <person name="Gomi K."/>
            <person name="Tabuchi M."/>
            <person name="Akimitsu K."/>
            <person name="Kataoka I."/>
        </authorList>
    </citation>
    <scope>NUCLEOTIDE SEQUENCE [LARGE SCALE GENOMIC DNA]</scope>
    <source>
        <strain evidence="4">cv. Fuchu</strain>
    </source>
</reference>
<feature type="compositionally biased region" description="Low complexity" evidence="1">
    <location>
        <begin position="803"/>
        <end position="821"/>
    </location>
</feature>
<feature type="compositionally biased region" description="Basic and acidic residues" evidence="1">
    <location>
        <begin position="63"/>
        <end position="85"/>
    </location>
</feature>
<feature type="region of interest" description="Disordered" evidence="1">
    <location>
        <begin position="502"/>
        <end position="561"/>
    </location>
</feature>
<dbReference type="InterPro" id="IPR009719">
    <property type="entry name" value="GIP1_N"/>
</dbReference>
<dbReference type="PANTHER" id="PTHR46445">
    <property type="entry name" value="RNA POLYMERASE II DEGRADATION FACTOR-LIKE PROTEIN (DUF1296)"/>
    <property type="match status" value="1"/>
</dbReference>
<feature type="region of interest" description="Disordered" evidence="1">
    <location>
        <begin position="328"/>
        <end position="358"/>
    </location>
</feature>
<evidence type="ECO:0000313" key="3">
    <source>
        <dbReference type="EMBL" id="GFY88693.1"/>
    </source>
</evidence>
<proteinExistence type="predicted"/>
<feature type="region of interest" description="Disordered" evidence="1">
    <location>
        <begin position="56"/>
        <end position="166"/>
    </location>
</feature>
<dbReference type="Proteomes" id="UP000585474">
    <property type="component" value="Unassembled WGS sequence"/>
</dbReference>
<evidence type="ECO:0000313" key="4">
    <source>
        <dbReference type="Proteomes" id="UP000585474"/>
    </source>
</evidence>
<protein>
    <submittedName>
        <fullName evidence="3">RNA polymerase II degradation factor-like protein</fullName>
    </submittedName>
</protein>
<accession>A0A7J0EQI7</accession>
<dbReference type="EMBL" id="BJWL01000006">
    <property type="protein sequence ID" value="GFY88693.1"/>
    <property type="molecule type" value="Genomic_DNA"/>
</dbReference>
<evidence type="ECO:0000256" key="1">
    <source>
        <dbReference type="SAM" id="MobiDB-lite"/>
    </source>
</evidence>
<feature type="compositionally biased region" description="Low complexity" evidence="1">
    <location>
        <begin position="859"/>
        <end position="868"/>
    </location>
</feature>
<dbReference type="AlphaFoldDB" id="A0A7J0EQI7"/>
<evidence type="ECO:0000259" key="2">
    <source>
        <dbReference type="Pfam" id="PF06972"/>
    </source>
</evidence>